<name>A0A0E9NG89_SAICN</name>
<keyword evidence="7 9" id="KW-0406">Ion transport</keyword>
<keyword evidence="8 9" id="KW-0472">Membrane</keyword>
<dbReference type="GO" id="GO:0051117">
    <property type="term" value="F:ATPase binding"/>
    <property type="evidence" value="ECO:0007669"/>
    <property type="project" value="TreeGrafter"/>
</dbReference>
<dbReference type="InterPro" id="IPR002490">
    <property type="entry name" value="V-ATPase_116kDa_su"/>
</dbReference>
<organism evidence="12 13">
    <name type="scientific">Saitoella complicata (strain BCRC 22490 / CBS 7301 / JCM 7358 / NBRC 10748 / NRRL Y-17804)</name>
    <dbReference type="NCBI Taxonomy" id="698492"/>
    <lineage>
        <taxon>Eukaryota</taxon>
        <taxon>Fungi</taxon>
        <taxon>Dikarya</taxon>
        <taxon>Ascomycota</taxon>
        <taxon>Taphrinomycotina</taxon>
        <taxon>Taphrinomycotina incertae sedis</taxon>
        <taxon>Saitoella</taxon>
    </lineage>
</organism>
<feature type="transmembrane region" description="Helical" evidence="9">
    <location>
        <begin position="711"/>
        <end position="729"/>
    </location>
</feature>
<comment type="function">
    <text evidence="9">Essential component of the vacuolar proton pump (V-ATPase), a multimeric enzyme that catalyzes the translocation of protons across the membranes. Required for assembly and activity of the V-ATPase.</text>
</comment>
<reference evidence="12 13" key="3">
    <citation type="journal article" date="2015" name="Genome Announc.">
        <title>Draft Genome Sequence of the Archiascomycetous Yeast Saitoella complicata.</title>
        <authorList>
            <person name="Yamauchi K."/>
            <person name="Kondo S."/>
            <person name="Hamamoto M."/>
            <person name="Takahashi Y."/>
            <person name="Ogura Y."/>
            <person name="Hayashi T."/>
            <person name="Nishida H."/>
        </authorList>
    </citation>
    <scope>NUCLEOTIDE SEQUENCE [LARGE SCALE GENOMIC DNA]</scope>
    <source>
        <strain evidence="12 13">NRRL Y-17804</strain>
    </source>
</reference>
<reference evidence="12 13" key="1">
    <citation type="journal article" date="2011" name="J. Gen. Appl. Microbiol.">
        <title>Draft genome sequencing of the enigmatic yeast Saitoella complicata.</title>
        <authorList>
            <person name="Nishida H."/>
            <person name="Hamamoto M."/>
            <person name="Sugiyama J."/>
        </authorList>
    </citation>
    <scope>NUCLEOTIDE SEQUENCE [LARGE SCALE GENOMIC DNA]</scope>
    <source>
        <strain evidence="12 13">NRRL Y-17804</strain>
    </source>
</reference>
<evidence type="ECO:0000256" key="9">
    <source>
        <dbReference type="RuleBase" id="RU361189"/>
    </source>
</evidence>
<feature type="transmembrane region" description="Helical" evidence="9">
    <location>
        <begin position="842"/>
        <end position="867"/>
    </location>
</feature>
<dbReference type="PANTHER" id="PTHR11629:SF63">
    <property type="entry name" value="V-TYPE PROTON ATPASE SUBUNIT A"/>
    <property type="match status" value="1"/>
</dbReference>
<dbReference type="GO" id="GO:0007035">
    <property type="term" value="P:vacuolar acidification"/>
    <property type="evidence" value="ECO:0007669"/>
    <property type="project" value="TreeGrafter"/>
</dbReference>
<evidence type="ECO:0000256" key="1">
    <source>
        <dbReference type="ARBA" id="ARBA00004141"/>
    </source>
</evidence>
<dbReference type="OMA" id="FYLWFFL"/>
<dbReference type="EMBL" id="BACD03000018">
    <property type="protein sequence ID" value="GAO48872.1"/>
    <property type="molecule type" value="Genomic_DNA"/>
</dbReference>
<evidence type="ECO:0000256" key="8">
    <source>
        <dbReference type="ARBA" id="ARBA00023136"/>
    </source>
</evidence>
<keyword evidence="5 9" id="KW-0375">Hydrogen ion transport</keyword>
<keyword evidence="3 9" id="KW-0813">Transport</keyword>
<sequence>MNRRLECEALPANCPGSRRRRYTWPGHGLTSSRYRLASARDPPHVTRRLPAQALRNSPPKPFQSHREASSSKMPHRTLFRSEPVSLVQLYLPSELSRPAVSALGELGTIQFRDLNSEVSAFQRSFVKEIRNVDEMERQLRYFGAQCEKYGIQVKAVPQGAVNTRAPSSNEIDQLSEKTSQYEQRLKHLNESTETLEKRYVELVELRHVLRETGVFFDRAHGQQDQIRSSTDVDTAPLLDNAADIEQGDGVGDGQQNQRSAMTIGFVTGVIPRTRVNAFERILWRTLRGNLYMNQSEIEEPIVDPTTEEQIEKNVFIIFAHGPQILSKIRKISEALGADLYEVDEDPQERRRQVEEVNTRLDDINAVLSNTRNTMYAELRMIAETLTSWLTIVKKEKAIYHTLNLFNYDQNRKTLIAEGWCPTENLGLVQNALRDVTDHAGSQVPIILNTLHTTKTPPTFHRTNKFTSGFQSIIDSYGIATYREVNPGLIAIVTFPFLFAIMFGDLGHGLIMFTAAFVLIWYEKSLARVDYGEIFGMAYYGRYIILLMGAFSMYTGLIYNDLFSKSMLIWKSGWRWPEHFEVGDVVSAHQVGVYPVGLDPAWHGTDNALLFTNSYKMKMSVILGVIHMTFSLCLSFFNHRFFKSPLDIWANFIPSMLFLQSIFGYLVITIIYKWCVDWSTTDWAPPGLLNMLIYMFLSPGTVDEPLYRGQATVQKILLMIALICVPWLLFLKPMYLRWEHNRARAAGYQGLPTTHGSQQRVSAADDDDDELAGAVISEEMHEEEEFEFGEVMIHQVIHTIEFCLGCVSHTASYLRLWALSLAHNQLSVVLWDMSLGNALSMSGVTGVIALVVMFTMWFVLTVAVLVVMEGTSAMLHSLRLHWVEAMSKHFEGNGYAFTPFSFEAIVDNREA</sequence>
<evidence type="ECO:0000313" key="13">
    <source>
        <dbReference type="Proteomes" id="UP000033140"/>
    </source>
</evidence>
<gene>
    <name evidence="12" type="ORF">G7K_3036-t1</name>
</gene>
<evidence type="ECO:0000256" key="4">
    <source>
        <dbReference type="ARBA" id="ARBA00022692"/>
    </source>
</evidence>
<keyword evidence="13" id="KW-1185">Reference proteome</keyword>
<dbReference type="STRING" id="698492.A0A0E9NG89"/>
<feature type="region of interest" description="Disordered" evidence="11">
    <location>
        <begin position="38"/>
        <end position="74"/>
    </location>
</feature>
<dbReference type="GO" id="GO:0000220">
    <property type="term" value="C:vacuolar proton-transporting V-type ATPase, V0 domain"/>
    <property type="evidence" value="ECO:0007669"/>
    <property type="project" value="InterPro"/>
</dbReference>
<protein>
    <recommendedName>
        <fullName evidence="9">V-type proton ATPase subunit a</fullName>
    </recommendedName>
</protein>
<comment type="similarity">
    <text evidence="2 9">Belongs to the V-ATPase 116 kDa subunit family.</text>
</comment>
<evidence type="ECO:0000313" key="12">
    <source>
        <dbReference type="EMBL" id="GAO48872.1"/>
    </source>
</evidence>
<feature type="transmembrane region" description="Helical" evidence="9">
    <location>
        <begin position="618"/>
        <end position="636"/>
    </location>
</feature>
<dbReference type="PIRSF" id="PIRSF001293">
    <property type="entry name" value="ATP6V0A1"/>
    <property type="match status" value="1"/>
</dbReference>
<evidence type="ECO:0000256" key="11">
    <source>
        <dbReference type="SAM" id="MobiDB-lite"/>
    </source>
</evidence>
<feature type="transmembrane region" description="Helical" evidence="9">
    <location>
        <begin position="542"/>
        <end position="559"/>
    </location>
</feature>
<dbReference type="Proteomes" id="UP000033140">
    <property type="component" value="Unassembled WGS sequence"/>
</dbReference>
<keyword evidence="6 9" id="KW-1133">Transmembrane helix</keyword>
<evidence type="ECO:0000256" key="3">
    <source>
        <dbReference type="ARBA" id="ARBA00022448"/>
    </source>
</evidence>
<dbReference type="GO" id="GO:0000329">
    <property type="term" value="C:fungal-type vacuole membrane"/>
    <property type="evidence" value="ECO:0007669"/>
    <property type="project" value="TreeGrafter"/>
</dbReference>
<evidence type="ECO:0000256" key="2">
    <source>
        <dbReference type="ARBA" id="ARBA00009904"/>
    </source>
</evidence>
<reference evidence="12 13" key="2">
    <citation type="journal article" date="2014" name="J. Gen. Appl. Microbiol.">
        <title>The early diverging ascomycetous budding yeast Saitoella complicata has three histone deacetylases belonging to the Clr6, Hos2, and Rpd3 lineages.</title>
        <authorList>
            <person name="Nishida H."/>
            <person name="Matsumoto T."/>
            <person name="Kondo S."/>
            <person name="Hamamoto M."/>
            <person name="Yoshikawa H."/>
        </authorList>
    </citation>
    <scope>NUCLEOTIDE SEQUENCE [LARGE SCALE GENOMIC DNA]</scope>
    <source>
        <strain evidence="12 13">NRRL Y-17804</strain>
    </source>
</reference>
<proteinExistence type="inferred from homology"/>
<evidence type="ECO:0000256" key="6">
    <source>
        <dbReference type="ARBA" id="ARBA00022989"/>
    </source>
</evidence>
<dbReference type="Pfam" id="PF01496">
    <property type="entry name" value="V_ATPase_I"/>
    <property type="match status" value="1"/>
</dbReference>
<keyword evidence="10" id="KW-0175">Coiled coil</keyword>
<dbReference type="InterPro" id="IPR026028">
    <property type="entry name" value="V-type_ATPase_116kDa_su_euka"/>
</dbReference>
<evidence type="ECO:0000256" key="10">
    <source>
        <dbReference type="SAM" id="Coils"/>
    </source>
</evidence>
<feature type="transmembrane region" description="Helical" evidence="9">
    <location>
        <begin position="648"/>
        <end position="670"/>
    </location>
</feature>
<dbReference type="AlphaFoldDB" id="A0A0E9NG89"/>
<accession>A0A0E9NG89</accession>
<keyword evidence="4 9" id="KW-0812">Transmembrane</keyword>
<feature type="coiled-coil region" evidence="10">
    <location>
        <begin position="171"/>
        <end position="205"/>
    </location>
</feature>
<evidence type="ECO:0000256" key="7">
    <source>
        <dbReference type="ARBA" id="ARBA00023065"/>
    </source>
</evidence>
<feature type="transmembrane region" description="Helical" evidence="9">
    <location>
        <begin position="488"/>
        <end position="521"/>
    </location>
</feature>
<dbReference type="GO" id="GO:0046961">
    <property type="term" value="F:proton-transporting ATPase activity, rotational mechanism"/>
    <property type="evidence" value="ECO:0007669"/>
    <property type="project" value="InterPro"/>
</dbReference>
<comment type="subcellular location">
    <subcellularLocation>
        <location evidence="1">Membrane</location>
        <topology evidence="1">Multi-pass membrane protein</topology>
    </subcellularLocation>
</comment>
<evidence type="ECO:0000256" key="5">
    <source>
        <dbReference type="ARBA" id="ARBA00022781"/>
    </source>
</evidence>
<comment type="caution">
    <text evidence="12">The sequence shown here is derived from an EMBL/GenBank/DDBJ whole genome shotgun (WGS) entry which is preliminary data.</text>
</comment>
<dbReference type="PANTHER" id="PTHR11629">
    <property type="entry name" value="VACUOLAR PROTON ATPASES"/>
    <property type="match status" value="1"/>
</dbReference>